<keyword evidence="2" id="KW-0812">Transmembrane</keyword>
<evidence type="ECO:0000313" key="2">
    <source>
        <dbReference type="EMBL" id="ABJ85162.1"/>
    </source>
</evidence>
<protein>
    <submittedName>
        <fullName evidence="2">Putative transmembrane anti-sigma factor</fullName>
    </submittedName>
</protein>
<feature type="domain" description="Putative zinc-finger" evidence="1">
    <location>
        <begin position="5"/>
        <end position="36"/>
    </location>
</feature>
<dbReference type="AlphaFoldDB" id="Q01YV3"/>
<dbReference type="InParanoid" id="Q01YV3"/>
<reference evidence="2" key="1">
    <citation type="submission" date="2006-10" db="EMBL/GenBank/DDBJ databases">
        <title>Complete sequence of Solibacter usitatus Ellin6076.</title>
        <authorList>
            <consortium name="US DOE Joint Genome Institute"/>
            <person name="Copeland A."/>
            <person name="Lucas S."/>
            <person name="Lapidus A."/>
            <person name="Barry K."/>
            <person name="Detter J.C."/>
            <person name="Glavina del Rio T."/>
            <person name="Hammon N."/>
            <person name="Israni S."/>
            <person name="Dalin E."/>
            <person name="Tice H."/>
            <person name="Pitluck S."/>
            <person name="Thompson L.S."/>
            <person name="Brettin T."/>
            <person name="Bruce D."/>
            <person name="Han C."/>
            <person name="Tapia R."/>
            <person name="Gilna P."/>
            <person name="Schmutz J."/>
            <person name="Larimer F."/>
            <person name="Land M."/>
            <person name="Hauser L."/>
            <person name="Kyrpides N."/>
            <person name="Mikhailova N."/>
            <person name="Janssen P.H."/>
            <person name="Kuske C.R."/>
            <person name="Richardson P."/>
        </authorList>
    </citation>
    <scope>NUCLEOTIDE SEQUENCE</scope>
    <source>
        <strain evidence="2">Ellin6076</strain>
    </source>
</reference>
<sequence length="153" mass="16702">MHAVVMDSLEEFLAGTLKPEVQRDVEAHLSTCGLCREEVAAMQEISSCFRVFEAPEALEPAPGFYAQVKRRVGDRHAVPSFAGFFALDFAFGRRLVFASLITLAILGSYLVSTETDYPTGLSPAAVMAQQDSPAFDSARGQDNMLVTMTTYEP</sequence>
<dbReference type="HOGENOM" id="CLU_1712078_0_0_0"/>
<dbReference type="InterPro" id="IPR041916">
    <property type="entry name" value="Anti_sigma_zinc_sf"/>
</dbReference>
<dbReference type="eggNOG" id="ENOG502ZKDM">
    <property type="taxonomic scope" value="Bacteria"/>
</dbReference>
<organism evidence="2">
    <name type="scientific">Solibacter usitatus (strain Ellin6076)</name>
    <dbReference type="NCBI Taxonomy" id="234267"/>
    <lineage>
        <taxon>Bacteria</taxon>
        <taxon>Pseudomonadati</taxon>
        <taxon>Acidobacteriota</taxon>
        <taxon>Terriglobia</taxon>
        <taxon>Bryobacterales</taxon>
        <taxon>Solibacteraceae</taxon>
        <taxon>Candidatus Solibacter</taxon>
    </lineage>
</organism>
<dbReference type="InterPro" id="IPR027383">
    <property type="entry name" value="Znf_put"/>
</dbReference>
<evidence type="ECO:0000259" key="1">
    <source>
        <dbReference type="Pfam" id="PF13490"/>
    </source>
</evidence>
<dbReference type="Gene3D" id="1.10.10.1320">
    <property type="entry name" value="Anti-sigma factor, zinc-finger domain"/>
    <property type="match status" value="1"/>
</dbReference>
<gene>
    <name evidence="2" type="ordered locus">Acid_4198</name>
</gene>
<name>Q01YV3_SOLUE</name>
<dbReference type="KEGG" id="sus:Acid_4198"/>
<accession>Q01YV3</accession>
<dbReference type="STRING" id="234267.Acid_4198"/>
<dbReference type="Pfam" id="PF13490">
    <property type="entry name" value="zf-HC2"/>
    <property type="match status" value="1"/>
</dbReference>
<dbReference type="OrthoDB" id="129931at2"/>
<proteinExistence type="predicted"/>
<dbReference type="EMBL" id="CP000473">
    <property type="protein sequence ID" value="ABJ85162.1"/>
    <property type="molecule type" value="Genomic_DNA"/>
</dbReference>
<keyword evidence="2" id="KW-0472">Membrane</keyword>